<feature type="transmembrane region" description="Helical" evidence="1">
    <location>
        <begin position="190"/>
        <end position="209"/>
    </location>
</feature>
<protein>
    <recommendedName>
        <fullName evidence="2">Fatty acid desaturase domain-containing protein</fullName>
    </recommendedName>
</protein>
<sequence>MVEGGDQNAAKELEGAASTYDAVGLAANPSGTSDADENDALLDKLSIPRNLPSLVNIKRALPQHVFDPHVSTSMYYAFKDFVLVAATFLLAEWTWSSGLLPTSALLLLLPLYWLLQGTFFTAVFVVGHDAGHSSFSHYDWLNDIVGNVFHTFLLCPYYCWKVSHRHHHKNTGNMDKDEVYYPVRKRDDSGIKTIPGFGLGIGWFAYLMVGYGPRPVNHFNPMHPVLKRHAVACILSLALVAAWAGVLWQYALTYGFLKLFVHFIAPDLVFASYMVIITFLHHTEEEIPWYDDSLWNYVRGQLSSVDRNYGWCHGIIHNIGTHQIHHLFSKVPHYHLEEATAVFRNKFPLLVQTRGDRILPAFCRMFSKYASQKVIDDSTKVHLYK</sequence>
<dbReference type="Pfam" id="PF00487">
    <property type="entry name" value="FA_desaturase"/>
    <property type="match status" value="1"/>
</dbReference>
<comment type="caution">
    <text evidence="3">The sequence shown here is derived from an EMBL/GenBank/DDBJ whole genome shotgun (WGS) entry which is preliminary data.</text>
</comment>
<name>A0AAN9AQC7_9CAEN</name>
<dbReference type="Proteomes" id="UP001374579">
    <property type="component" value="Unassembled WGS sequence"/>
</dbReference>
<feature type="transmembrane region" description="Helical" evidence="1">
    <location>
        <begin position="229"/>
        <end position="252"/>
    </location>
</feature>
<reference evidence="3 4" key="1">
    <citation type="submission" date="2024-02" db="EMBL/GenBank/DDBJ databases">
        <title>Chromosome-scale genome assembly of the rough periwinkle Littorina saxatilis.</title>
        <authorList>
            <person name="De Jode A."/>
            <person name="Faria R."/>
            <person name="Formenti G."/>
            <person name="Sims Y."/>
            <person name="Smith T.P."/>
            <person name="Tracey A."/>
            <person name="Wood J.M.D."/>
            <person name="Zagrodzka Z.B."/>
            <person name="Johannesson K."/>
            <person name="Butlin R.K."/>
            <person name="Leder E.H."/>
        </authorList>
    </citation>
    <scope>NUCLEOTIDE SEQUENCE [LARGE SCALE GENOMIC DNA]</scope>
    <source>
        <strain evidence="3">Snail1</strain>
        <tissue evidence="3">Muscle</tissue>
    </source>
</reference>
<proteinExistence type="predicted"/>
<keyword evidence="1" id="KW-0472">Membrane</keyword>
<dbReference type="InterPro" id="IPR005804">
    <property type="entry name" value="FA_desaturase_dom"/>
</dbReference>
<keyword evidence="4" id="KW-1185">Reference proteome</keyword>
<feature type="transmembrane region" description="Helical" evidence="1">
    <location>
        <begin position="259"/>
        <end position="280"/>
    </location>
</feature>
<keyword evidence="1" id="KW-1133">Transmembrane helix</keyword>
<feature type="transmembrane region" description="Helical" evidence="1">
    <location>
        <begin position="105"/>
        <end position="128"/>
    </location>
</feature>
<accession>A0AAN9AQC7</accession>
<dbReference type="PANTHER" id="PTHR32100">
    <property type="entry name" value="OMEGA-6 FATTY ACID DESATURASE, CHLOROPLASTIC"/>
    <property type="match status" value="1"/>
</dbReference>
<dbReference type="GO" id="GO:0006629">
    <property type="term" value="P:lipid metabolic process"/>
    <property type="evidence" value="ECO:0007669"/>
    <property type="project" value="InterPro"/>
</dbReference>
<dbReference type="CDD" id="cd03507">
    <property type="entry name" value="Delta12-FADS-like"/>
    <property type="match status" value="1"/>
</dbReference>
<organism evidence="3 4">
    <name type="scientific">Littorina saxatilis</name>
    <dbReference type="NCBI Taxonomy" id="31220"/>
    <lineage>
        <taxon>Eukaryota</taxon>
        <taxon>Metazoa</taxon>
        <taxon>Spiralia</taxon>
        <taxon>Lophotrochozoa</taxon>
        <taxon>Mollusca</taxon>
        <taxon>Gastropoda</taxon>
        <taxon>Caenogastropoda</taxon>
        <taxon>Littorinimorpha</taxon>
        <taxon>Littorinoidea</taxon>
        <taxon>Littorinidae</taxon>
        <taxon>Littorina</taxon>
    </lineage>
</organism>
<feature type="domain" description="Fatty acid desaturase" evidence="2">
    <location>
        <begin position="110"/>
        <end position="348"/>
    </location>
</feature>
<feature type="transmembrane region" description="Helical" evidence="1">
    <location>
        <begin position="74"/>
        <end position="93"/>
    </location>
</feature>
<dbReference type="InterPro" id="IPR012171">
    <property type="entry name" value="Fatty_acid_desaturase"/>
</dbReference>
<dbReference type="EMBL" id="JBAMIC010000024">
    <property type="protein sequence ID" value="KAK7090819.1"/>
    <property type="molecule type" value="Genomic_DNA"/>
</dbReference>
<gene>
    <name evidence="3" type="ORF">V1264_010570</name>
</gene>
<evidence type="ECO:0000256" key="1">
    <source>
        <dbReference type="SAM" id="Phobius"/>
    </source>
</evidence>
<dbReference type="GO" id="GO:0016491">
    <property type="term" value="F:oxidoreductase activity"/>
    <property type="evidence" value="ECO:0007669"/>
    <property type="project" value="InterPro"/>
</dbReference>
<keyword evidence="1" id="KW-0812">Transmembrane</keyword>
<feature type="transmembrane region" description="Helical" evidence="1">
    <location>
        <begin position="140"/>
        <end position="160"/>
    </location>
</feature>
<evidence type="ECO:0000313" key="4">
    <source>
        <dbReference type="Proteomes" id="UP001374579"/>
    </source>
</evidence>
<dbReference type="AlphaFoldDB" id="A0AAN9AQC7"/>
<evidence type="ECO:0000259" key="2">
    <source>
        <dbReference type="Pfam" id="PF00487"/>
    </source>
</evidence>
<evidence type="ECO:0000313" key="3">
    <source>
        <dbReference type="EMBL" id="KAK7090819.1"/>
    </source>
</evidence>